<evidence type="ECO:0000256" key="4">
    <source>
        <dbReference type="ARBA" id="ARBA00022989"/>
    </source>
</evidence>
<dbReference type="PANTHER" id="PTHR30238:SF4">
    <property type="entry name" value="SLL1022 PROTEIN"/>
    <property type="match status" value="1"/>
</dbReference>
<dbReference type="GO" id="GO:0003677">
    <property type="term" value="F:DNA binding"/>
    <property type="evidence" value="ECO:0007669"/>
    <property type="project" value="UniProtKB-UniRule"/>
</dbReference>
<dbReference type="NCBIfam" id="TIGR03717">
    <property type="entry name" value="R_switched_YjbE"/>
    <property type="match status" value="1"/>
</dbReference>
<organism evidence="9 10">
    <name type="scientific">Paenibacillus athensensis</name>
    <dbReference type="NCBI Taxonomy" id="1967502"/>
    <lineage>
        <taxon>Bacteria</taxon>
        <taxon>Bacillati</taxon>
        <taxon>Bacillota</taxon>
        <taxon>Bacilli</taxon>
        <taxon>Bacillales</taxon>
        <taxon>Paenibacillaceae</taxon>
        <taxon>Paenibacillus</taxon>
    </lineage>
</organism>
<feature type="transmembrane region" description="Helical" evidence="7">
    <location>
        <begin position="132"/>
        <end position="152"/>
    </location>
</feature>
<sequence length="279" mass="28749">MEGLSPEFLAALLGVIVIDLVLAGDNALVIGIAASKLPPAERRRVIWWGTAGAVLIRVIATLGVSLLLKLPGLLLAGGLALLWIAYRLLAERKSGPAVHSVAGLGAAIRTIIVADAVMGFDNVIAVAGAAHGSFALVAAGLAISVPLVVWGSGLFARLLERRPALIYAGAGVLAFTAGKMLAAEPLLGSWLGAHPSAKWLLIALLTFAVLAAGKWSRSAGYLVRVGARGELTLPQELSEEARICPDDRYTVIRDEGGRLTLVKLDAEGGPGGSSMPHAG</sequence>
<proteinExistence type="inferred from homology"/>
<evidence type="ECO:0000256" key="6">
    <source>
        <dbReference type="PROSITE-ProRule" id="PRU01076"/>
    </source>
</evidence>
<keyword evidence="10" id="KW-1185">Reference proteome</keyword>
<keyword evidence="4 7" id="KW-1133">Transmembrane helix</keyword>
<dbReference type="OrthoDB" id="5295733at2"/>
<dbReference type="InterPro" id="IPR005496">
    <property type="entry name" value="Integral_membrane_TerC"/>
</dbReference>
<evidence type="ECO:0000313" key="10">
    <source>
        <dbReference type="Proteomes" id="UP000298246"/>
    </source>
</evidence>
<keyword evidence="5 7" id="KW-0472">Membrane</keyword>
<dbReference type="PROSITE" id="PS51740">
    <property type="entry name" value="SPOVT_ABRB"/>
    <property type="match status" value="1"/>
</dbReference>
<evidence type="ECO:0000256" key="3">
    <source>
        <dbReference type="ARBA" id="ARBA00022692"/>
    </source>
</evidence>
<accession>A0A4Y8Q9F7</accession>
<feature type="domain" description="SpoVT-AbrB" evidence="8">
    <location>
        <begin position="220"/>
        <end position="266"/>
    </location>
</feature>
<evidence type="ECO:0000256" key="7">
    <source>
        <dbReference type="SAM" id="Phobius"/>
    </source>
</evidence>
<dbReference type="PANTHER" id="PTHR30238">
    <property type="entry name" value="MEMBRANE BOUND PREDICTED REDOX MODULATOR"/>
    <property type="match status" value="1"/>
</dbReference>
<evidence type="ECO:0000256" key="2">
    <source>
        <dbReference type="ARBA" id="ARBA00007511"/>
    </source>
</evidence>
<name>A0A4Y8Q9F7_9BACL</name>
<feature type="transmembrane region" description="Helical" evidence="7">
    <location>
        <begin position="101"/>
        <end position="120"/>
    </location>
</feature>
<keyword evidence="6" id="KW-0238">DNA-binding</keyword>
<feature type="transmembrane region" description="Helical" evidence="7">
    <location>
        <begin position="197"/>
        <end position="215"/>
    </location>
</feature>
<dbReference type="InterPro" id="IPR007159">
    <property type="entry name" value="SpoVT-AbrB_dom"/>
</dbReference>
<comment type="similarity">
    <text evidence="2">Belongs to the TerC family.</text>
</comment>
<dbReference type="Proteomes" id="UP000298246">
    <property type="component" value="Unassembled WGS sequence"/>
</dbReference>
<dbReference type="EMBL" id="MYFO01000002">
    <property type="protein sequence ID" value="TFE91360.1"/>
    <property type="molecule type" value="Genomic_DNA"/>
</dbReference>
<evidence type="ECO:0000313" key="9">
    <source>
        <dbReference type="EMBL" id="TFE91360.1"/>
    </source>
</evidence>
<dbReference type="Pfam" id="PF03741">
    <property type="entry name" value="TerC"/>
    <property type="match status" value="1"/>
</dbReference>
<keyword evidence="3 7" id="KW-0812">Transmembrane</keyword>
<feature type="transmembrane region" description="Helical" evidence="7">
    <location>
        <begin position="164"/>
        <end position="182"/>
    </location>
</feature>
<comment type="caution">
    <text evidence="9">The sequence shown here is derived from an EMBL/GenBank/DDBJ whole genome shotgun (WGS) entry which is preliminary data.</text>
</comment>
<dbReference type="AlphaFoldDB" id="A0A4Y8Q9F7"/>
<feature type="transmembrane region" description="Helical" evidence="7">
    <location>
        <begin position="45"/>
        <end position="64"/>
    </location>
</feature>
<reference evidence="9 10" key="1">
    <citation type="submission" date="2017-03" db="EMBL/GenBank/DDBJ databases">
        <title>Isolation of Levoglucosan Utilizing Bacteria.</title>
        <authorList>
            <person name="Arya A.S."/>
        </authorList>
    </citation>
    <scope>NUCLEOTIDE SEQUENCE [LARGE SCALE GENOMIC DNA]</scope>
    <source>
        <strain evidence="9 10">MEC069</strain>
    </source>
</reference>
<protein>
    <recommendedName>
        <fullName evidence="8">SpoVT-AbrB domain-containing protein</fullName>
    </recommendedName>
</protein>
<evidence type="ECO:0000259" key="8">
    <source>
        <dbReference type="PROSITE" id="PS51740"/>
    </source>
</evidence>
<dbReference type="GO" id="GO:0016020">
    <property type="term" value="C:membrane"/>
    <property type="evidence" value="ECO:0007669"/>
    <property type="project" value="UniProtKB-SubCell"/>
</dbReference>
<dbReference type="RefSeq" id="WP_134749433.1">
    <property type="nucleotide sequence ID" value="NZ_MYFO02000004.1"/>
</dbReference>
<feature type="transmembrane region" description="Helical" evidence="7">
    <location>
        <begin position="70"/>
        <end position="89"/>
    </location>
</feature>
<comment type="subcellular location">
    <subcellularLocation>
        <location evidence="1">Membrane</location>
        <topology evidence="1">Multi-pass membrane protein</topology>
    </subcellularLocation>
</comment>
<evidence type="ECO:0000256" key="1">
    <source>
        <dbReference type="ARBA" id="ARBA00004141"/>
    </source>
</evidence>
<gene>
    <name evidence="9" type="ORF">B5M42_02640</name>
</gene>
<dbReference type="InterPro" id="IPR022301">
    <property type="entry name" value="Integral_membrane_YjbE"/>
</dbReference>
<evidence type="ECO:0000256" key="5">
    <source>
        <dbReference type="ARBA" id="ARBA00023136"/>
    </source>
</evidence>
<feature type="transmembrane region" description="Helical" evidence="7">
    <location>
        <begin position="12"/>
        <end position="33"/>
    </location>
</feature>